<keyword evidence="2 4" id="KW-0238">DNA-binding</keyword>
<dbReference type="Pfam" id="PF00440">
    <property type="entry name" value="TetR_N"/>
    <property type="match status" value="1"/>
</dbReference>
<keyword evidence="3" id="KW-0804">Transcription</keyword>
<dbReference type="GO" id="GO:0000976">
    <property type="term" value="F:transcription cis-regulatory region binding"/>
    <property type="evidence" value="ECO:0007669"/>
    <property type="project" value="TreeGrafter"/>
</dbReference>
<dbReference type="PROSITE" id="PS50977">
    <property type="entry name" value="HTH_TETR_2"/>
    <property type="match status" value="1"/>
</dbReference>
<feature type="domain" description="HTH tetR-type" evidence="5">
    <location>
        <begin position="10"/>
        <end position="70"/>
    </location>
</feature>
<dbReference type="InterPro" id="IPR050109">
    <property type="entry name" value="HTH-type_TetR-like_transc_reg"/>
</dbReference>
<evidence type="ECO:0000259" key="5">
    <source>
        <dbReference type="PROSITE" id="PS50977"/>
    </source>
</evidence>
<accession>A0A0H5NIH2</accession>
<dbReference type="InterPro" id="IPR009057">
    <property type="entry name" value="Homeodomain-like_sf"/>
</dbReference>
<dbReference type="GO" id="GO:0003700">
    <property type="term" value="F:DNA-binding transcription factor activity"/>
    <property type="evidence" value="ECO:0007669"/>
    <property type="project" value="TreeGrafter"/>
</dbReference>
<name>A0A0H5NIH2_NOCFR</name>
<evidence type="ECO:0000256" key="3">
    <source>
        <dbReference type="ARBA" id="ARBA00023163"/>
    </source>
</evidence>
<evidence type="ECO:0000256" key="2">
    <source>
        <dbReference type="ARBA" id="ARBA00023125"/>
    </source>
</evidence>
<dbReference type="KEGG" id="nfr:ERS450000_01265"/>
<evidence type="ECO:0000256" key="4">
    <source>
        <dbReference type="PROSITE-ProRule" id="PRU00335"/>
    </source>
</evidence>
<dbReference type="InterPro" id="IPR001647">
    <property type="entry name" value="HTH_TetR"/>
</dbReference>
<gene>
    <name evidence="6" type="primary">fadR_2</name>
    <name evidence="6" type="ORF">ERS450000_01265</name>
</gene>
<reference evidence="7" key="1">
    <citation type="submission" date="2015-03" db="EMBL/GenBank/DDBJ databases">
        <authorList>
            <consortium name="Pathogen Informatics"/>
        </authorList>
    </citation>
    <scope>NUCLEOTIDE SEQUENCE [LARGE SCALE GENOMIC DNA]</scope>
    <source>
        <strain evidence="7">NCTC11134</strain>
    </source>
</reference>
<keyword evidence="1" id="KW-0805">Transcription regulation</keyword>
<dbReference type="SUPFAM" id="SSF46689">
    <property type="entry name" value="Homeodomain-like"/>
    <property type="match status" value="1"/>
</dbReference>
<evidence type="ECO:0000313" key="7">
    <source>
        <dbReference type="Proteomes" id="UP000057820"/>
    </source>
</evidence>
<dbReference type="PANTHER" id="PTHR30055">
    <property type="entry name" value="HTH-TYPE TRANSCRIPTIONAL REGULATOR RUTR"/>
    <property type="match status" value="1"/>
</dbReference>
<sequence length="195" mass="20872">MTTLRQAQAQATRERLIEVATRLFAADGYAAVTTTTLSEAAGMTRGALYHHFANMGEVMAAVLARSERALVERVAHALDEHPEPGAKFLALGPSLLRVLAEDPTTQRIVFLEAPAALGWTRWRAIDEGRSLALIAGLLTELRERGQLAEGVDPHLTAQLLLGAINEAGMRVAATDGRDRAAAATQLTLLCRGLLA</sequence>
<dbReference type="RefSeq" id="WP_060593322.1">
    <property type="nucleotide sequence ID" value="NZ_CP031418.1"/>
</dbReference>
<dbReference type="InterPro" id="IPR036271">
    <property type="entry name" value="Tet_transcr_reg_TetR-rel_C_sf"/>
</dbReference>
<dbReference type="AlphaFoldDB" id="A0A0H5NIH2"/>
<dbReference type="InterPro" id="IPR049484">
    <property type="entry name" value="Rv0078-like_C"/>
</dbReference>
<dbReference type="Proteomes" id="UP000057820">
    <property type="component" value="Chromosome 1"/>
</dbReference>
<proteinExistence type="predicted"/>
<dbReference type="SUPFAM" id="SSF48498">
    <property type="entry name" value="Tetracyclin repressor-like, C-terminal domain"/>
    <property type="match status" value="1"/>
</dbReference>
<dbReference type="Pfam" id="PF21351">
    <property type="entry name" value="TetR_C_41"/>
    <property type="match status" value="1"/>
</dbReference>
<protein>
    <submittedName>
        <fullName evidence="6">Fatty acid metabolism regulator protein</fullName>
    </submittedName>
</protein>
<evidence type="ECO:0000313" key="6">
    <source>
        <dbReference type="EMBL" id="CRY75308.1"/>
    </source>
</evidence>
<dbReference type="EMBL" id="LN868938">
    <property type="protein sequence ID" value="CRY75308.1"/>
    <property type="molecule type" value="Genomic_DNA"/>
</dbReference>
<dbReference type="PRINTS" id="PR00455">
    <property type="entry name" value="HTHTETR"/>
</dbReference>
<organism evidence="6 7">
    <name type="scientific">Nocardia farcinica</name>
    <dbReference type="NCBI Taxonomy" id="37329"/>
    <lineage>
        <taxon>Bacteria</taxon>
        <taxon>Bacillati</taxon>
        <taxon>Actinomycetota</taxon>
        <taxon>Actinomycetes</taxon>
        <taxon>Mycobacteriales</taxon>
        <taxon>Nocardiaceae</taxon>
        <taxon>Nocardia</taxon>
    </lineage>
</organism>
<dbReference type="Gene3D" id="1.10.357.10">
    <property type="entry name" value="Tetracycline Repressor, domain 2"/>
    <property type="match status" value="1"/>
</dbReference>
<dbReference type="PANTHER" id="PTHR30055:SF234">
    <property type="entry name" value="HTH-TYPE TRANSCRIPTIONAL REGULATOR BETI"/>
    <property type="match status" value="1"/>
</dbReference>
<evidence type="ECO:0000256" key="1">
    <source>
        <dbReference type="ARBA" id="ARBA00023015"/>
    </source>
</evidence>
<feature type="DNA-binding region" description="H-T-H motif" evidence="4">
    <location>
        <begin position="33"/>
        <end position="52"/>
    </location>
</feature>